<dbReference type="EMBL" id="CAXIEN010000022">
    <property type="protein sequence ID" value="CAL1266272.1"/>
    <property type="molecule type" value="Genomic_DNA"/>
</dbReference>
<protein>
    <submittedName>
        <fullName evidence="1">Uncharacterized protein</fullName>
    </submittedName>
</protein>
<dbReference type="Proteomes" id="UP001497382">
    <property type="component" value="Unassembled WGS sequence"/>
</dbReference>
<evidence type="ECO:0000313" key="1">
    <source>
        <dbReference type="EMBL" id="CAL1266272.1"/>
    </source>
</evidence>
<name>A0AAV1Z446_9ARAC</name>
<feature type="non-terminal residue" evidence="1">
    <location>
        <position position="1"/>
    </location>
</feature>
<comment type="caution">
    <text evidence="1">The sequence shown here is derived from an EMBL/GenBank/DDBJ whole genome shotgun (WGS) entry which is preliminary data.</text>
</comment>
<reference evidence="1 2" key="1">
    <citation type="submission" date="2024-04" db="EMBL/GenBank/DDBJ databases">
        <authorList>
            <person name="Rising A."/>
            <person name="Reimegard J."/>
            <person name="Sonavane S."/>
            <person name="Akerstrom W."/>
            <person name="Nylinder S."/>
            <person name="Hedman E."/>
            <person name="Kallberg Y."/>
        </authorList>
    </citation>
    <scope>NUCLEOTIDE SEQUENCE [LARGE SCALE GENOMIC DNA]</scope>
</reference>
<dbReference type="AlphaFoldDB" id="A0AAV1Z446"/>
<keyword evidence="2" id="KW-1185">Reference proteome</keyword>
<evidence type="ECO:0000313" key="2">
    <source>
        <dbReference type="Proteomes" id="UP001497382"/>
    </source>
</evidence>
<accession>A0AAV1Z446</accession>
<organism evidence="1 2">
    <name type="scientific">Larinioides sclopetarius</name>
    <dbReference type="NCBI Taxonomy" id="280406"/>
    <lineage>
        <taxon>Eukaryota</taxon>
        <taxon>Metazoa</taxon>
        <taxon>Ecdysozoa</taxon>
        <taxon>Arthropoda</taxon>
        <taxon>Chelicerata</taxon>
        <taxon>Arachnida</taxon>
        <taxon>Araneae</taxon>
        <taxon>Araneomorphae</taxon>
        <taxon>Entelegynae</taxon>
        <taxon>Araneoidea</taxon>
        <taxon>Araneidae</taxon>
        <taxon>Larinioides</taxon>
    </lineage>
</organism>
<sequence length="43" mass="5431">KRFQLSFYLFNLTLTARHTQRLHRTYNIDYWSMGFNTFLRNCR</sequence>
<gene>
    <name evidence="1" type="ORF">LARSCL_LOCUS3000</name>
</gene>
<proteinExistence type="predicted"/>